<dbReference type="InterPro" id="IPR022667">
    <property type="entry name" value="ForMFR_H4MPT_ForTrfase_N"/>
</dbReference>
<dbReference type="Proteomes" id="UP000317835">
    <property type="component" value="Chromosome"/>
</dbReference>
<name>A0A518H6J3_9BACT</name>
<evidence type="ECO:0000256" key="2">
    <source>
        <dbReference type="ARBA" id="ARBA00022679"/>
    </source>
</evidence>
<sequence>MGSDQTVRDTPEPPMQLDGVAIDDSFAEAFPMTGARLVITADSPRWAEVAGRTMTGYASSVIGCDAEAGIERMLPPDETPDGRPGVAVLAFAFSREALEQALVKRVGQCVMTCPTSACYNGLPIDPGGESIVIGGKLRYFGDGWQVSKKLGDRRFWRVPVMDGEFTCEESFGTTTGVAGGNIILLGVDPRTVLEATEAAVDAMRAVPGVILPFPGGIARSGSKVGSKYKGLVASSNEAYSPMLRGLVTSHLPDEVRCAYEIVIDGLTLESVERATLAGLRAGARPGVVEITAGNYGGKLGPFHIRLRDLLGRGS</sequence>
<feature type="domain" description="Formylmethanofuran: tetrahydromethanopterin formyltransferase Ftr C-terminal" evidence="5">
    <location>
        <begin position="163"/>
        <end position="309"/>
    </location>
</feature>
<dbReference type="Gene3D" id="3.30.70.520">
    <property type="match status" value="2"/>
</dbReference>
<comment type="subunit">
    <text evidence="3">Homotetramer.</text>
</comment>
<feature type="domain" description="Formylmethanofuran: tetrahydromethanopterin formyltransferase Ftr N-terminal" evidence="4">
    <location>
        <begin position="15"/>
        <end position="160"/>
    </location>
</feature>
<keyword evidence="3" id="KW-0963">Cytoplasm</keyword>
<dbReference type="EC" id="2.3.1.101" evidence="3"/>
<dbReference type="InterPro" id="IPR002770">
    <property type="entry name" value="ForMFR_H4MPT_ForTrfase_C"/>
</dbReference>
<dbReference type="UniPathway" id="UPA00562">
    <property type="reaction ID" value="UER00704"/>
</dbReference>
<comment type="similarity">
    <text evidence="1 3">Belongs to the FTR family.</text>
</comment>
<dbReference type="GO" id="GO:0006730">
    <property type="term" value="P:one-carbon metabolic process"/>
    <property type="evidence" value="ECO:0007669"/>
    <property type="project" value="UniProtKB-UniRule"/>
</dbReference>
<dbReference type="PIRSF" id="PIRSF006414">
    <property type="entry name" value="Ftr_formyl_trnsf"/>
    <property type="match status" value="1"/>
</dbReference>
<evidence type="ECO:0000259" key="4">
    <source>
        <dbReference type="Pfam" id="PF01913"/>
    </source>
</evidence>
<keyword evidence="3" id="KW-0554">One-carbon metabolism</keyword>
<evidence type="ECO:0000256" key="1">
    <source>
        <dbReference type="ARBA" id="ARBA00006770"/>
    </source>
</evidence>
<comment type="pathway">
    <text evidence="3">One-carbon metabolism; formaldehyde degradation; formate from formaldehyde (H(4)MPT route): step 4/5.</text>
</comment>
<keyword evidence="6" id="KW-0378">Hydrolase</keyword>
<keyword evidence="7" id="KW-1185">Reference proteome</keyword>
<dbReference type="GO" id="GO:0005737">
    <property type="term" value="C:cytoplasm"/>
    <property type="evidence" value="ECO:0007669"/>
    <property type="project" value="UniProtKB-SubCell"/>
</dbReference>
<dbReference type="HAMAP" id="MF_00579">
    <property type="entry name" value="FTR"/>
    <property type="match status" value="1"/>
</dbReference>
<keyword evidence="3 6" id="KW-0012">Acyltransferase</keyword>
<dbReference type="InterPro" id="IPR014053">
    <property type="entry name" value="ForMFR_H4MPT_ForTrfase"/>
</dbReference>
<dbReference type="SUPFAM" id="SSF55112">
    <property type="entry name" value="Formylmethanofuran:tetrahydromethanopterin formyltransferase"/>
    <property type="match status" value="2"/>
</dbReference>
<dbReference type="Pfam" id="PF01913">
    <property type="entry name" value="FTR"/>
    <property type="match status" value="1"/>
</dbReference>
<dbReference type="InterPro" id="IPR023447">
    <property type="entry name" value="ForMFR_H4MPT_ForTrfase_fd-like"/>
</dbReference>
<dbReference type="GO" id="GO:0030270">
    <property type="term" value="F:formylmethanofuran-tetrahydromethanopterin N-formyltransferase activity"/>
    <property type="evidence" value="ECO:0007669"/>
    <property type="project" value="UniProtKB-UniRule"/>
</dbReference>
<evidence type="ECO:0000313" key="6">
    <source>
        <dbReference type="EMBL" id="QDV36469.1"/>
    </source>
</evidence>
<dbReference type="NCBIfam" id="TIGR03119">
    <property type="entry name" value="one_C_fhcD"/>
    <property type="match status" value="1"/>
</dbReference>
<evidence type="ECO:0000256" key="3">
    <source>
        <dbReference type="HAMAP-Rule" id="MF_00579"/>
    </source>
</evidence>
<comment type="subcellular location">
    <subcellularLocation>
        <location evidence="3">Cytoplasm</location>
    </subcellularLocation>
</comment>
<proteinExistence type="inferred from homology"/>
<accession>A0A518H6J3</accession>
<dbReference type="GO" id="GO:0046294">
    <property type="term" value="P:formaldehyde catabolic process"/>
    <property type="evidence" value="ECO:0007669"/>
    <property type="project" value="UniProtKB-UniRule"/>
</dbReference>
<organism evidence="6 7">
    <name type="scientific">Tautonia plasticadhaerens</name>
    <dbReference type="NCBI Taxonomy" id="2527974"/>
    <lineage>
        <taxon>Bacteria</taxon>
        <taxon>Pseudomonadati</taxon>
        <taxon>Planctomycetota</taxon>
        <taxon>Planctomycetia</taxon>
        <taxon>Isosphaerales</taxon>
        <taxon>Isosphaeraceae</taxon>
        <taxon>Tautonia</taxon>
    </lineage>
</organism>
<evidence type="ECO:0000313" key="7">
    <source>
        <dbReference type="Proteomes" id="UP000317835"/>
    </source>
</evidence>
<protein>
    <recommendedName>
        <fullName evidence="3">Formylmethanofuran--tetrahydromethanopterin formyltransferase</fullName>
        <shortName evidence="3">Ftr</shortName>
        <ecNumber evidence="3">2.3.1.101</ecNumber>
    </recommendedName>
    <alternativeName>
        <fullName evidence="3">H4MPT formyltransferase</fullName>
    </alternativeName>
</protein>
<dbReference type="Pfam" id="PF02741">
    <property type="entry name" value="FTR_C"/>
    <property type="match status" value="1"/>
</dbReference>
<dbReference type="NCBIfam" id="NF002554">
    <property type="entry name" value="PRK02114.1"/>
    <property type="match status" value="1"/>
</dbReference>
<reference evidence="6 7" key="1">
    <citation type="submission" date="2019-02" db="EMBL/GenBank/DDBJ databases">
        <title>Deep-cultivation of Planctomycetes and their phenomic and genomic characterization uncovers novel biology.</title>
        <authorList>
            <person name="Wiegand S."/>
            <person name="Jogler M."/>
            <person name="Boedeker C."/>
            <person name="Pinto D."/>
            <person name="Vollmers J."/>
            <person name="Rivas-Marin E."/>
            <person name="Kohn T."/>
            <person name="Peeters S.H."/>
            <person name="Heuer A."/>
            <person name="Rast P."/>
            <person name="Oberbeckmann S."/>
            <person name="Bunk B."/>
            <person name="Jeske O."/>
            <person name="Meyerdierks A."/>
            <person name="Storesund J.E."/>
            <person name="Kallscheuer N."/>
            <person name="Luecker S."/>
            <person name="Lage O.M."/>
            <person name="Pohl T."/>
            <person name="Merkel B.J."/>
            <person name="Hornburger P."/>
            <person name="Mueller R.-W."/>
            <person name="Bruemmer F."/>
            <person name="Labrenz M."/>
            <person name="Spormann A.M."/>
            <person name="Op den Camp H."/>
            <person name="Overmann J."/>
            <person name="Amann R."/>
            <person name="Jetten M.S.M."/>
            <person name="Mascher T."/>
            <person name="Medema M.H."/>
            <person name="Devos D.P."/>
            <person name="Kaster A.-K."/>
            <person name="Ovreas L."/>
            <person name="Rohde M."/>
            <person name="Galperin M.Y."/>
            <person name="Jogler C."/>
        </authorList>
    </citation>
    <scope>NUCLEOTIDE SEQUENCE [LARGE SCALE GENOMIC DNA]</scope>
    <source>
        <strain evidence="6 7">ElP</strain>
    </source>
</reference>
<gene>
    <name evidence="6" type="primary">fhcD</name>
    <name evidence="3" type="synonym">ffsA</name>
    <name evidence="6" type="ORF">ElP_43950</name>
</gene>
<dbReference type="KEGG" id="tpla:ElP_43950"/>
<dbReference type="RefSeq" id="WP_231749204.1">
    <property type="nucleotide sequence ID" value="NZ_CP036426.1"/>
</dbReference>
<dbReference type="AlphaFoldDB" id="A0A518H6J3"/>
<comment type="function">
    <text evidence="3">Catalyzes the transfer of a formyl group from 5-formyl tetrahydromethanopterin (5-formyl-H(4)MPT) to methanofuran (MFR) to produce formylmethanofuran (formyl-MFR) and tetrahydromethanopterin (H(4)MPT).</text>
</comment>
<dbReference type="EMBL" id="CP036426">
    <property type="protein sequence ID" value="QDV36469.1"/>
    <property type="molecule type" value="Genomic_DNA"/>
</dbReference>
<comment type="catalytic activity">
    <reaction evidence="3">
        <text>N-formylmethanofuran + 5,6,7,8-tetrahydromethanopterin + H(+) = N(5)-formyl-5,6,7,8-tetrahydromethanopterin + methanofuran</text>
        <dbReference type="Rhea" id="RHEA:18061"/>
        <dbReference type="ChEBI" id="CHEBI:15378"/>
        <dbReference type="ChEBI" id="CHEBI:57727"/>
        <dbReference type="ChEBI" id="CHEBI:58018"/>
        <dbReference type="ChEBI" id="CHEBI:58103"/>
        <dbReference type="ChEBI" id="CHEBI:58151"/>
        <dbReference type="EC" id="2.3.1.101"/>
    </reaction>
</comment>
<keyword evidence="2 3" id="KW-0808">Transferase</keyword>
<evidence type="ECO:0000259" key="5">
    <source>
        <dbReference type="Pfam" id="PF02741"/>
    </source>
</evidence>
<dbReference type="GO" id="GO:0016787">
    <property type="term" value="F:hydrolase activity"/>
    <property type="evidence" value="ECO:0007669"/>
    <property type="project" value="UniProtKB-KW"/>
</dbReference>